<dbReference type="PANTHER" id="PTHR48083">
    <property type="entry name" value="MEDIUM-CHAIN SPECIFIC ACYL-COA DEHYDROGENASE, MITOCHONDRIAL-RELATED"/>
    <property type="match status" value="1"/>
</dbReference>
<dbReference type="InterPro" id="IPR006091">
    <property type="entry name" value="Acyl-CoA_Oxase/DH_mid-dom"/>
</dbReference>
<dbReference type="InterPro" id="IPR037069">
    <property type="entry name" value="AcylCoA_DH/ox_N_sf"/>
</dbReference>
<dbReference type="Proteomes" id="UP001595836">
    <property type="component" value="Unassembled WGS sequence"/>
</dbReference>
<evidence type="ECO:0000259" key="11">
    <source>
        <dbReference type="Pfam" id="PF00441"/>
    </source>
</evidence>
<dbReference type="InterPro" id="IPR050741">
    <property type="entry name" value="Acyl-CoA_dehydrogenase"/>
</dbReference>
<feature type="domain" description="Acyl-CoA oxidase/dehydrogenase middle" evidence="12">
    <location>
        <begin position="129"/>
        <end position="225"/>
    </location>
</feature>
<feature type="domain" description="Acyl-CoA dehydrogenase/oxidase C-terminal" evidence="11">
    <location>
        <begin position="238"/>
        <end position="385"/>
    </location>
</feature>
<comment type="cofactor">
    <cofactor evidence="1 10">
        <name>FAD</name>
        <dbReference type="ChEBI" id="CHEBI:57692"/>
    </cofactor>
</comment>
<dbReference type="InterPro" id="IPR013786">
    <property type="entry name" value="AcylCoA_DH/ox_N"/>
</dbReference>
<dbReference type="Pfam" id="PF02771">
    <property type="entry name" value="Acyl-CoA_dh_N"/>
    <property type="match status" value="1"/>
</dbReference>
<dbReference type="InterPro" id="IPR009100">
    <property type="entry name" value="AcylCoA_DH/oxidase_NM_dom_sf"/>
</dbReference>
<comment type="function">
    <text evidence="7">Catalyzes the dehydrogenation at the alpha-beta position of ACP-bound acyl chains. This results in the introduction of a double bond in the lipidic chain, which is further transferred to the epsilon-amino group of lysine residue in the mycobactin core by MbtK.</text>
</comment>
<dbReference type="SUPFAM" id="SSF56645">
    <property type="entry name" value="Acyl-CoA dehydrogenase NM domain-like"/>
    <property type="match status" value="1"/>
</dbReference>
<protein>
    <recommendedName>
        <fullName evidence="8">Acyl-[acyl-carrier-protein] dehydrogenase MbtN</fullName>
    </recommendedName>
    <alternativeName>
        <fullName evidence="9">Mycobactin synthase protein N</fullName>
    </alternativeName>
</protein>
<dbReference type="SUPFAM" id="SSF47203">
    <property type="entry name" value="Acyl-CoA dehydrogenase C-terminal domain-like"/>
    <property type="match status" value="1"/>
</dbReference>
<evidence type="ECO:0000256" key="5">
    <source>
        <dbReference type="ARBA" id="ARBA00022827"/>
    </source>
</evidence>
<keyword evidence="5 10" id="KW-0274">FAD</keyword>
<evidence type="ECO:0000256" key="9">
    <source>
        <dbReference type="ARBA" id="ARBA00042660"/>
    </source>
</evidence>
<dbReference type="Gene3D" id="2.40.110.10">
    <property type="entry name" value="Butyryl-CoA Dehydrogenase, subunit A, domain 2"/>
    <property type="match status" value="1"/>
</dbReference>
<dbReference type="InterPro" id="IPR036250">
    <property type="entry name" value="AcylCo_DH-like_C"/>
</dbReference>
<dbReference type="RefSeq" id="WP_344990366.1">
    <property type="nucleotide sequence ID" value="NZ_BAABCD010000010.1"/>
</dbReference>
<evidence type="ECO:0000313" key="15">
    <source>
        <dbReference type="Proteomes" id="UP001595836"/>
    </source>
</evidence>
<evidence type="ECO:0000256" key="8">
    <source>
        <dbReference type="ARBA" id="ARBA00040394"/>
    </source>
</evidence>
<evidence type="ECO:0000259" key="12">
    <source>
        <dbReference type="Pfam" id="PF02770"/>
    </source>
</evidence>
<gene>
    <name evidence="14" type="ORF">ACFO7U_00845</name>
</gene>
<dbReference type="Gene3D" id="1.20.140.10">
    <property type="entry name" value="Butyryl-CoA Dehydrogenase, subunit A, domain 3"/>
    <property type="match status" value="1"/>
</dbReference>
<evidence type="ECO:0000256" key="4">
    <source>
        <dbReference type="ARBA" id="ARBA00022630"/>
    </source>
</evidence>
<evidence type="ECO:0000256" key="10">
    <source>
        <dbReference type="RuleBase" id="RU362125"/>
    </source>
</evidence>
<comment type="pathway">
    <text evidence="2">Siderophore biosynthesis; mycobactin biosynthesis.</text>
</comment>
<evidence type="ECO:0000259" key="13">
    <source>
        <dbReference type="Pfam" id="PF02771"/>
    </source>
</evidence>
<dbReference type="EMBL" id="JBHSHP010000003">
    <property type="protein sequence ID" value="MFC4753323.1"/>
    <property type="molecule type" value="Genomic_DNA"/>
</dbReference>
<evidence type="ECO:0000313" key="14">
    <source>
        <dbReference type="EMBL" id="MFC4753323.1"/>
    </source>
</evidence>
<dbReference type="Gene3D" id="1.10.540.10">
    <property type="entry name" value="Acyl-CoA dehydrogenase/oxidase, N-terminal domain"/>
    <property type="match status" value="1"/>
</dbReference>
<dbReference type="InterPro" id="IPR046373">
    <property type="entry name" value="Acyl-CoA_Oxase/DH_mid-dom_sf"/>
</dbReference>
<evidence type="ECO:0000256" key="1">
    <source>
        <dbReference type="ARBA" id="ARBA00001974"/>
    </source>
</evidence>
<keyword evidence="15" id="KW-1185">Reference proteome</keyword>
<sequence length="386" mass="42673">MTELFPDYRPAWETENHRLIREHAREFFTREATPHQERWAEQHCVDRDFWNKTGAAGLLAPEVEEQYGGAGGDFGYEAAVFHELNKAGDTAFGYSIHSSISVHYLSTYGTEEQKRRWLPGTVSGDLVVAIAMTEPETGSDLQAIRTTAIRDGNHYVVNGNKTFISNGTHCDLVIIVAKTDPAARGKGISLIVAETKDLPGFQRGRVLAKIGQHGQDTRELSFTDMRVPVENLLGGEEGKGFGQLMDQLPRERLLIGISGLAMAEAAVLETIAYVKERRAFGAPILNFQNTKFELAECKADVLAGRALVDYGIGRCLDGTLDASTGSIIKLWGSDKQCEIIDRCLQLFGGYGYMMEYPIAQKYAAARVQKIYGGTNEIMKELIARTL</sequence>
<dbReference type="PANTHER" id="PTHR48083:SF20">
    <property type="entry name" value="LONG-CHAIN SPECIFIC ACYL-COA DEHYDROGENASE, MITOCHONDRIAL"/>
    <property type="match status" value="1"/>
</dbReference>
<comment type="caution">
    <text evidence="14">The sequence shown here is derived from an EMBL/GenBank/DDBJ whole genome shotgun (WGS) entry which is preliminary data.</text>
</comment>
<dbReference type="Pfam" id="PF02770">
    <property type="entry name" value="Acyl-CoA_dh_M"/>
    <property type="match status" value="1"/>
</dbReference>
<accession>A0ABV9PNQ2</accession>
<evidence type="ECO:0000256" key="3">
    <source>
        <dbReference type="ARBA" id="ARBA00009347"/>
    </source>
</evidence>
<evidence type="ECO:0000256" key="7">
    <source>
        <dbReference type="ARBA" id="ARBA00037085"/>
    </source>
</evidence>
<proteinExistence type="inferred from homology"/>
<organism evidence="14 15">
    <name type="scientific">Dietzia aurantiaca</name>
    <dbReference type="NCBI Taxonomy" id="983873"/>
    <lineage>
        <taxon>Bacteria</taxon>
        <taxon>Bacillati</taxon>
        <taxon>Actinomycetota</taxon>
        <taxon>Actinomycetes</taxon>
        <taxon>Mycobacteriales</taxon>
        <taxon>Dietziaceae</taxon>
        <taxon>Dietzia</taxon>
    </lineage>
</organism>
<evidence type="ECO:0000256" key="6">
    <source>
        <dbReference type="ARBA" id="ARBA00023002"/>
    </source>
</evidence>
<dbReference type="InterPro" id="IPR009075">
    <property type="entry name" value="AcylCo_DH/oxidase_C"/>
</dbReference>
<keyword evidence="4 10" id="KW-0285">Flavoprotein</keyword>
<keyword evidence="6 10" id="KW-0560">Oxidoreductase</keyword>
<dbReference type="Pfam" id="PF00441">
    <property type="entry name" value="Acyl-CoA_dh_1"/>
    <property type="match status" value="1"/>
</dbReference>
<evidence type="ECO:0000256" key="2">
    <source>
        <dbReference type="ARBA" id="ARBA00005102"/>
    </source>
</evidence>
<name>A0ABV9PNQ2_9ACTN</name>
<reference evidence="15" key="1">
    <citation type="journal article" date="2019" name="Int. J. Syst. Evol. Microbiol.">
        <title>The Global Catalogue of Microorganisms (GCM) 10K type strain sequencing project: providing services to taxonomists for standard genome sequencing and annotation.</title>
        <authorList>
            <consortium name="The Broad Institute Genomics Platform"/>
            <consortium name="The Broad Institute Genome Sequencing Center for Infectious Disease"/>
            <person name="Wu L."/>
            <person name="Ma J."/>
        </authorList>
    </citation>
    <scope>NUCLEOTIDE SEQUENCE [LARGE SCALE GENOMIC DNA]</scope>
    <source>
        <strain evidence="15">JCM 11882</strain>
    </source>
</reference>
<comment type="similarity">
    <text evidence="3 10">Belongs to the acyl-CoA dehydrogenase family.</text>
</comment>
<feature type="domain" description="Acyl-CoA dehydrogenase/oxidase N-terminal" evidence="13">
    <location>
        <begin position="14"/>
        <end position="125"/>
    </location>
</feature>